<comment type="caution">
    <text evidence="3">The sequence shown here is derived from an EMBL/GenBank/DDBJ whole genome shotgun (WGS) entry which is preliminary data.</text>
</comment>
<reference evidence="3 4" key="1">
    <citation type="journal article" date="2017" name="Curr. Biol.">
        <title>Genome architecture and evolution of a unichromosomal asexual nematode.</title>
        <authorList>
            <person name="Fradin H."/>
            <person name="Zegar C."/>
            <person name="Gutwein M."/>
            <person name="Lucas J."/>
            <person name="Kovtun M."/>
            <person name="Corcoran D."/>
            <person name="Baugh L.R."/>
            <person name="Kiontke K."/>
            <person name="Gunsalus K."/>
            <person name="Fitch D.H."/>
            <person name="Piano F."/>
        </authorList>
    </citation>
    <scope>NUCLEOTIDE SEQUENCE [LARGE SCALE GENOMIC DNA]</scope>
    <source>
        <strain evidence="3">PF1309</strain>
    </source>
</reference>
<name>A0A2A2JKS1_9BILA</name>
<dbReference type="EMBL" id="LIAE01010380">
    <property type="protein sequence ID" value="PAV62275.1"/>
    <property type="molecule type" value="Genomic_DNA"/>
</dbReference>
<feature type="region of interest" description="Disordered" evidence="1">
    <location>
        <begin position="247"/>
        <end position="280"/>
    </location>
</feature>
<evidence type="ECO:0000313" key="3">
    <source>
        <dbReference type="EMBL" id="PAV62275.1"/>
    </source>
</evidence>
<dbReference type="AlphaFoldDB" id="A0A2A2JKS1"/>
<gene>
    <name evidence="3" type="ORF">WR25_05741</name>
</gene>
<feature type="chain" id="PRO_5012042083" evidence="2">
    <location>
        <begin position="27"/>
        <end position="280"/>
    </location>
</feature>
<keyword evidence="4" id="KW-1185">Reference proteome</keyword>
<organism evidence="3 4">
    <name type="scientific">Diploscapter pachys</name>
    <dbReference type="NCBI Taxonomy" id="2018661"/>
    <lineage>
        <taxon>Eukaryota</taxon>
        <taxon>Metazoa</taxon>
        <taxon>Ecdysozoa</taxon>
        <taxon>Nematoda</taxon>
        <taxon>Chromadorea</taxon>
        <taxon>Rhabditida</taxon>
        <taxon>Rhabditina</taxon>
        <taxon>Rhabditomorpha</taxon>
        <taxon>Rhabditoidea</taxon>
        <taxon>Rhabditidae</taxon>
        <taxon>Diploscapter</taxon>
    </lineage>
</organism>
<dbReference type="Proteomes" id="UP000218231">
    <property type="component" value="Unassembled WGS sequence"/>
</dbReference>
<keyword evidence="2" id="KW-0732">Signal</keyword>
<dbReference type="OrthoDB" id="5835689at2759"/>
<evidence type="ECO:0000313" key="4">
    <source>
        <dbReference type="Proteomes" id="UP000218231"/>
    </source>
</evidence>
<evidence type="ECO:0000256" key="2">
    <source>
        <dbReference type="SAM" id="SignalP"/>
    </source>
</evidence>
<evidence type="ECO:0000256" key="1">
    <source>
        <dbReference type="SAM" id="MobiDB-lite"/>
    </source>
</evidence>
<protein>
    <submittedName>
        <fullName evidence="3">Uncharacterized protein</fullName>
    </submittedName>
</protein>
<proteinExistence type="predicted"/>
<accession>A0A2A2JKS1</accession>
<feature type="signal peptide" evidence="2">
    <location>
        <begin position="1"/>
        <end position="26"/>
    </location>
</feature>
<sequence length="280" mass="32058">MFSRLLSCLCLPFIFLLILHCSLVAAYDQHHKPRPKVGFESDDNVITETTHYIPLGNNYIFPCEAVTSAGKLRNEQNPPIWMIFYPEKVWNESLSKTELRSFNPNSLQNVSGSQLPGTTDRFLSDGENLYGYALQSIHNKVIIECQVKLWIGNRTVISRHFIQMQNCGNKTDSINLLDPCRYGTCEVDNYTVPGMEYTRCHCVSQYTGQKVRMMRIARHIVPMDRKKLTHEYLFPASIYAKDENKLSSAKAIPSGPNSKQHQPQSKDQDPSVKKRLKKTI</sequence>